<comment type="caution">
    <text evidence="1">The sequence shown here is derived from an EMBL/GenBank/DDBJ whole genome shotgun (WGS) entry which is preliminary data.</text>
</comment>
<name>A0ABC8SYM0_9AQUA</name>
<dbReference type="AlphaFoldDB" id="A0ABC8SYM0"/>
<evidence type="ECO:0000313" key="2">
    <source>
        <dbReference type="Proteomes" id="UP001642360"/>
    </source>
</evidence>
<gene>
    <name evidence="1" type="ORF">ILEXP_LOCUS31044</name>
</gene>
<sequence length="172" mass="19464">MLKSNLLLHIDGTSPVAKDIGRQDIAIATMGPIQRLPNYNWFRCRTYLLRYSDYLSLFAAPISVNLFIGSYVLGQDFIELSSMNKQCDILLQLFTYGRRIAFVELCARIDVVDASTIKRVANRFIFDHVYLKSFGHTTIPANLGNRVFDMGICMLIGHRNSNHGTNPAFAQL</sequence>
<organism evidence="1 2">
    <name type="scientific">Ilex paraguariensis</name>
    <name type="common">yerba mate</name>
    <dbReference type="NCBI Taxonomy" id="185542"/>
    <lineage>
        <taxon>Eukaryota</taxon>
        <taxon>Viridiplantae</taxon>
        <taxon>Streptophyta</taxon>
        <taxon>Embryophyta</taxon>
        <taxon>Tracheophyta</taxon>
        <taxon>Spermatophyta</taxon>
        <taxon>Magnoliopsida</taxon>
        <taxon>eudicotyledons</taxon>
        <taxon>Gunneridae</taxon>
        <taxon>Pentapetalae</taxon>
        <taxon>asterids</taxon>
        <taxon>campanulids</taxon>
        <taxon>Aquifoliales</taxon>
        <taxon>Aquifoliaceae</taxon>
        <taxon>Ilex</taxon>
    </lineage>
</organism>
<keyword evidence="2" id="KW-1185">Reference proteome</keyword>
<proteinExistence type="predicted"/>
<dbReference type="Gene3D" id="3.30.830.10">
    <property type="entry name" value="Metalloenzyme, LuxS/M16 peptidase-like"/>
    <property type="match status" value="1"/>
</dbReference>
<accession>A0ABC8SYM0</accession>
<reference evidence="1 2" key="1">
    <citation type="submission" date="2024-02" db="EMBL/GenBank/DDBJ databases">
        <authorList>
            <person name="Vignale AGUSTIN F."/>
            <person name="Sosa J E."/>
            <person name="Modenutti C."/>
        </authorList>
    </citation>
    <scope>NUCLEOTIDE SEQUENCE [LARGE SCALE GENOMIC DNA]</scope>
</reference>
<evidence type="ECO:0000313" key="1">
    <source>
        <dbReference type="EMBL" id="CAK9162199.1"/>
    </source>
</evidence>
<dbReference type="Proteomes" id="UP001642360">
    <property type="component" value="Unassembled WGS sequence"/>
</dbReference>
<protein>
    <submittedName>
        <fullName evidence="1">Uncharacterized protein</fullName>
    </submittedName>
</protein>
<dbReference type="EMBL" id="CAUOFW020003813">
    <property type="protein sequence ID" value="CAK9162199.1"/>
    <property type="molecule type" value="Genomic_DNA"/>
</dbReference>